<feature type="transmembrane region" description="Helical" evidence="1">
    <location>
        <begin position="46"/>
        <end position="71"/>
    </location>
</feature>
<sequence length="77" mass="8366">MKGLLDFFRFASDATLVGLLGGFLLLLALIALVADRRRLRRKRIDAVGWVPWTPIFLMGAVVGVSLLTVAVKGWVAG</sequence>
<name>A0A6I4UVV1_9SPHN</name>
<dbReference type="RefSeq" id="WP_160747607.1">
    <property type="nucleotide sequence ID" value="NZ_WTYK01000010.1"/>
</dbReference>
<dbReference type="EMBL" id="WTYK01000010">
    <property type="protein sequence ID" value="MXP42748.1"/>
    <property type="molecule type" value="Genomic_DNA"/>
</dbReference>
<comment type="caution">
    <text evidence="2">The sequence shown here is derived from an EMBL/GenBank/DDBJ whole genome shotgun (WGS) entry which is preliminary data.</text>
</comment>
<feature type="transmembrane region" description="Helical" evidence="1">
    <location>
        <begin position="14"/>
        <end position="34"/>
    </location>
</feature>
<keyword evidence="1" id="KW-1133">Transmembrane helix</keyword>
<accession>A0A6I4UVV1</accession>
<evidence type="ECO:0000256" key="1">
    <source>
        <dbReference type="SAM" id="Phobius"/>
    </source>
</evidence>
<keyword evidence="1" id="KW-0812">Transmembrane</keyword>
<reference evidence="2 3" key="1">
    <citation type="submission" date="2019-12" db="EMBL/GenBank/DDBJ databases">
        <title>Genomic-based taxomic classification of the family Erythrobacteraceae.</title>
        <authorList>
            <person name="Xu L."/>
        </authorList>
    </citation>
    <scope>NUCLEOTIDE SEQUENCE [LARGE SCALE GENOMIC DNA]</scope>
    <source>
        <strain evidence="2 3">MCCC 1K02066</strain>
    </source>
</reference>
<dbReference type="OrthoDB" id="7585827at2"/>
<proteinExistence type="predicted"/>
<keyword evidence="3" id="KW-1185">Reference proteome</keyword>
<organism evidence="2 3">
    <name type="scientific">Croceibacterium soli</name>
    <dbReference type="NCBI Taxonomy" id="1739690"/>
    <lineage>
        <taxon>Bacteria</taxon>
        <taxon>Pseudomonadati</taxon>
        <taxon>Pseudomonadota</taxon>
        <taxon>Alphaproteobacteria</taxon>
        <taxon>Sphingomonadales</taxon>
        <taxon>Erythrobacteraceae</taxon>
        <taxon>Croceibacterium</taxon>
    </lineage>
</organism>
<dbReference type="Proteomes" id="UP000469159">
    <property type="component" value="Unassembled WGS sequence"/>
</dbReference>
<evidence type="ECO:0000313" key="3">
    <source>
        <dbReference type="Proteomes" id="UP000469159"/>
    </source>
</evidence>
<keyword evidence="1" id="KW-0472">Membrane</keyword>
<gene>
    <name evidence="2" type="ORF">GRI75_13965</name>
</gene>
<evidence type="ECO:0000313" key="2">
    <source>
        <dbReference type="EMBL" id="MXP42748.1"/>
    </source>
</evidence>
<protein>
    <submittedName>
        <fullName evidence="2">Uncharacterized protein</fullName>
    </submittedName>
</protein>
<dbReference type="AlphaFoldDB" id="A0A6I4UVV1"/>